<reference evidence="2 3" key="1">
    <citation type="submission" date="2018-09" db="EMBL/GenBank/DDBJ databases">
        <title>Draft genome of Simplicispira sp. NY-02.</title>
        <authorList>
            <person name="Im W.T."/>
        </authorList>
    </citation>
    <scope>NUCLEOTIDE SEQUENCE [LARGE SCALE GENOMIC DNA]</scope>
    <source>
        <strain evidence="2 3">NY-02</strain>
    </source>
</reference>
<evidence type="ECO:0000256" key="1">
    <source>
        <dbReference type="SAM" id="Coils"/>
    </source>
</evidence>
<evidence type="ECO:0000313" key="2">
    <source>
        <dbReference type="EMBL" id="RID97793.1"/>
    </source>
</evidence>
<feature type="coiled-coil region" evidence="1">
    <location>
        <begin position="57"/>
        <end position="86"/>
    </location>
</feature>
<gene>
    <name evidence="2" type="ORF">D3F03_12410</name>
</gene>
<dbReference type="AlphaFoldDB" id="A0A398CG49"/>
<keyword evidence="1" id="KW-0175">Coiled coil</keyword>
<dbReference type="OrthoDB" id="8895482at2"/>
<sequence length="208" mass="23067">MQAGAHAEEASTGGIYTCVDASGRRITSDRPIAACIDREQRELGPTGTVRRVIGPSLTEHEKAVQAAQLRKQQDEANRVADEKRRERVLVARYPNRAAHDAERAAALETVDSVTAVAVKRIQALKEARKAIDAEMEFYKKDPAKAPMKLQREVAANDAEIQEQQRFILSQGQEKQRVNKRFDVELAQLRQLWGTRATEPSVPAGTAAQ</sequence>
<keyword evidence="3" id="KW-1185">Reference proteome</keyword>
<evidence type="ECO:0000313" key="3">
    <source>
        <dbReference type="Proteomes" id="UP000266302"/>
    </source>
</evidence>
<proteinExistence type="predicted"/>
<organism evidence="2 3">
    <name type="scientific">Simplicispira hankyongi</name>
    <dbReference type="NCBI Taxonomy" id="2315688"/>
    <lineage>
        <taxon>Bacteria</taxon>
        <taxon>Pseudomonadati</taxon>
        <taxon>Pseudomonadota</taxon>
        <taxon>Betaproteobacteria</taxon>
        <taxon>Burkholderiales</taxon>
        <taxon>Comamonadaceae</taxon>
        <taxon>Simplicispira</taxon>
    </lineage>
</organism>
<comment type="caution">
    <text evidence="2">The sequence shown here is derived from an EMBL/GenBank/DDBJ whole genome shotgun (WGS) entry which is preliminary data.</text>
</comment>
<dbReference type="Proteomes" id="UP000266302">
    <property type="component" value="Unassembled WGS sequence"/>
</dbReference>
<accession>A0A398CG49</accession>
<dbReference type="EMBL" id="QXJC01000005">
    <property type="protein sequence ID" value="RID97793.1"/>
    <property type="molecule type" value="Genomic_DNA"/>
</dbReference>
<name>A0A398CG49_9BURK</name>
<protein>
    <submittedName>
        <fullName evidence="2">DUF4124 domain-containing protein</fullName>
    </submittedName>
</protein>